<dbReference type="Proteomes" id="UP000217182">
    <property type="component" value="Chromosome"/>
</dbReference>
<dbReference type="GO" id="GO:0071281">
    <property type="term" value="P:cellular response to iron ion"/>
    <property type="evidence" value="ECO:0007669"/>
    <property type="project" value="TreeGrafter"/>
</dbReference>
<proteinExistence type="predicted"/>
<dbReference type="Gene3D" id="3.40.50.1980">
    <property type="entry name" value="Nitrogenase molybdenum iron protein domain"/>
    <property type="match status" value="2"/>
</dbReference>
<organism evidence="3 4">
    <name type="scientific">Gibbsiella quercinecans</name>
    <dbReference type="NCBI Taxonomy" id="929813"/>
    <lineage>
        <taxon>Bacteria</taxon>
        <taxon>Pseudomonadati</taxon>
        <taxon>Pseudomonadota</taxon>
        <taxon>Gammaproteobacteria</taxon>
        <taxon>Enterobacterales</taxon>
        <taxon>Yersiniaceae</taxon>
        <taxon>Gibbsiella</taxon>
    </lineage>
</organism>
<dbReference type="OrthoDB" id="9775594at2"/>
<feature type="domain" description="Fe/B12 periplasmic-binding" evidence="2">
    <location>
        <begin position="44"/>
        <end position="308"/>
    </location>
</feature>
<keyword evidence="4" id="KW-1185">Reference proteome</keyword>
<name>A0A250B5Q0_9GAMM</name>
<reference evidence="3 4" key="1">
    <citation type="submission" date="2016-01" db="EMBL/GenBank/DDBJ databases">
        <authorList>
            <person name="Oliw E.H."/>
        </authorList>
    </citation>
    <scope>NUCLEOTIDE SEQUENCE [LARGE SCALE GENOMIC DNA]</scope>
    <source>
        <strain evidence="3 4">FRB97</strain>
    </source>
</reference>
<feature type="chain" id="PRO_5013281452" evidence="1">
    <location>
        <begin position="26"/>
        <end position="340"/>
    </location>
</feature>
<evidence type="ECO:0000313" key="3">
    <source>
        <dbReference type="EMBL" id="ATA21441.1"/>
    </source>
</evidence>
<protein>
    <submittedName>
        <fullName evidence="3">ABC transporter ATP-binding protein</fullName>
    </submittedName>
</protein>
<sequence>MDISRRRFLRYAFTAACFSAFPAVARPPALVSLFGQLPAPSAIRCVVSAGAPADLLLMAVAPERLAGLSSFDFSTAAMLPDSLRRLPRLGRLAGRGSTLSIEKILAINPDIIIDCGSVDATYRSLAQRVSAQTGIPYVLIDGGLPHAAQQIRQLAALLGVEARSAPLADMAARFLADAQAFAARPGSARRFYAARGPRGLETGLRGSLHTQAAEMLGLVNVAAEQGLSGLAQVSFEQIAHWNPEIIITQSDMTRQYLNTNPVWRSLDAVAQGRVYGFTGLPFGWLDAPPGINRLLGLRRLQSHFDPQLAAGIADDIGQFFRLFYHAELNDAQLAELLVRS</sequence>
<dbReference type="GO" id="GO:0005524">
    <property type="term" value="F:ATP binding"/>
    <property type="evidence" value="ECO:0007669"/>
    <property type="project" value="UniProtKB-KW"/>
</dbReference>
<dbReference type="InterPro" id="IPR006311">
    <property type="entry name" value="TAT_signal"/>
</dbReference>
<dbReference type="PROSITE" id="PS50983">
    <property type="entry name" value="FE_B12_PBP"/>
    <property type="match status" value="1"/>
</dbReference>
<dbReference type="PANTHER" id="PTHR30535:SF34">
    <property type="entry name" value="MOLYBDATE-BINDING PROTEIN MOLA"/>
    <property type="match status" value="1"/>
</dbReference>
<dbReference type="AlphaFoldDB" id="A0A250B5Q0"/>
<keyword evidence="3" id="KW-0067">ATP-binding</keyword>
<evidence type="ECO:0000256" key="1">
    <source>
        <dbReference type="SAM" id="SignalP"/>
    </source>
</evidence>
<dbReference type="RefSeq" id="WP_095848026.1">
    <property type="nucleotide sequence ID" value="NZ_CP014136.1"/>
</dbReference>
<keyword evidence="3" id="KW-0547">Nucleotide-binding</keyword>
<dbReference type="SUPFAM" id="SSF53807">
    <property type="entry name" value="Helical backbone' metal receptor"/>
    <property type="match status" value="1"/>
</dbReference>
<dbReference type="KEGG" id="gqu:AWC35_20010"/>
<dbReference type="PANTHER" id="PTHR30535">
    <property type="entry name" value="VITAMIN B12-BINDING PROTEIN"/>
    <property type="match status" value="1"/>
</dbReference>
<dbReference type="InterPro" id="IPR002491">
    <property type="entry name" value="ABC_transptr_periplasmic_BD"/>
</dbReference>
<dbReference type="InterPro" id="IPR050902">
    <property type="entry name" value="ABC_Transporter_SBP"/>
</dbReference>
<dbReference type="Gene3D" id="1.20.58.2180">
    <property type="match status" value="1"/>
</dbReference>
<accession>A0A250B5Q0</accession>
<feature type="signal peptide" evidence="1">
    <location>
        <begin position="1"/>
        <end position="25"/>
    </location>
</feature>
<dbReference type="EMBL" id="CP014136">
    <property type="protein sequence ID" value="ATA21441.1"/>
    <property type="molecule type" value="Genomic_DNA"/>
</dbReference>
<evidence type="ECO:0000259" key="2">
    <source>
        <dbReference type="PROSITE" id="PS50983"/>
    </source>
</evidence>
<dbReference type="PROSITE" id="PS51318">
    <property type="entry name" value="TAT"/>
    <property type="match status" value="1"/>
</dbReference>
<evidence type="ECO:0000313" key="4">
    <source>
        <dbReference type="Proteomes" id="UP000217182"/>
    </source>
</evidence>
<gene>
    <name evidence="3" type="ORF">AWC35_20010</name>
</gene>
<keyword evidence="1" id="KW-0732">Signal</keyword>
<dbReference type="Pfam" id="PF01497">
    <property type="entry name" value="Peripla_BP_2"/>
    <property type="match status" value="1"/>
</dbReference>